<dbReference type="EMBL" id="MU251553">
    <property type="protein sequence ID" value="KAG9232356.1"/>
    <property type="molecule type" value="Genomic_DNA"/>
</dbReference>
<comment type="caution">
    <text evidence="2">The sequence shown here is derived from an EMBL/GenBank/DDBJ whole genome shotgun (WGS) entry which is preliminary data.</text>
</comment>
<sequence length="100" mass="11123">MVDIGHKDFQTSIDPDRRKSYGIGGAGNIRRPSEIIYPPRVNNDGTRRRSSVFSGMTTSSPNTSPDGKKKWSWFGRRNSSAGDEAVKFDEVDLSGDVHHQ</sequence>
<dbReference type="Proteomes" id="UP000824998">
    <property type="component" value="Unassembled WGS sequence"/>
</dbReference>
<evidence type="ECO:0000313" key="3">
    <source>
        <dbReference type="Proteomes" id="UP000824998"/>
    </source>
</evidence>
<keyword evidence="3" id="KW-1185">Reference proteome</keyword>
<feature type="compositionally biased region" description="Polar residues" evidence="1">
    <location>
        <begin position="51"/>
        <end position="65"/>
    </location>
</feature>
<gene>
    <name evidence="2" type="ORF">BJ875DRAFT_486163</name>
</gene>
<accession>A0A9P7YEU5</accession>
<proteinExistence type="predicted"/>
<evidence type="ECO:0000256" key="1">
    <source>
        <dbReference type="SAM" id="MobiDB-lite"/>
    </source>
</evidence>
<feature type="region of interest" description="Disordered" evidence="1">
    <location>
        <begin position="1"/>
        <end position="81"/>
    </location>
</feature>
<name>A0A9P7YEU5_9HELO</name>
<dbReference type="AlphaFoldDB" id="A0A9P7YEU5"/>
<feature type="compositionally biased region" description="Basic and acidic residues" evidence="1">
    <location>
        <begin position="1"/>
        <end position="19"/>
    </location>
</feature>
<evidence type="ECO:0000313" key="2">
    <source>
        <dbReference type="EMBL" id="KAG9232356.1"/>
    </source>
</evidence>
<organism evidence="2 3">
    <name type="scientific">Amylocarpus encephaloides</name>
    <dbReference type="NCBI Taxonomy" id="45428"/>
    <lineage>
        <taxon>Eukaryota</taxon>
        <taxon>Fungi</taxon>
        <taxon>Dikarya</taxon>
        <taxon>Ascomycota</taxon>
        <taxon>Pezizomycotina</taxon>
        <taxon>Leotiomycetes</taxon>
        <taxon>Helotiales</taxon>
        <taxon>Helotiales incertae sedis</taxon>
        <taxon>Amylocarpus</taxon>
    </lineage>
</organism>
<protein>
    <submittedName>
        <fullName evidence="2">Uncharacterized protein</fullName>
    </submittedName>
</protein>
<dbReference type="OrthoDB" id="4772806at2759"/>
<reference evidence="2" key="1">
    <citation type="journal article" date="2021" name="IMA Fungus">
        <title>Genomic characterization of three marine fungi, including Emericellopsis atlantica sp. nov. with signatures of a generalist lifestyle and marine biomass degradation.</title>
        <authorList>
            <person name="Hagestad O.C."/>
            <person name="Hou L."/>
            <person name="Andersen J.H."/>
            <person name="Hansen E.H."/>
            <person name="Altermark B."/>
            <person name="Li C."/>
            <person name="Kuhnert E."/>
            <person name="Cox R.J."/>
            <person name="Crous P.W."/>
            <person name="Spatafora J.W."/>
            <person name="Lail K."/>
            <person name="Amirebrahimi M."/>
            <person name="Lipzen A."/>
            <person name="Pangilinan J."/>
            <person name="Andreopoulos W."/>
            <person name="Hayes R.D."/>
            <person name="Ng V."/>
            <person name="Grigoriev I.V."/>
            <person name="Jackson S.A."/>
            <person name="Sutton T.D.S."/>
            <person name="Dobson A.D.W."/>
            <person name="Rama T."/>
        </authorList>
    </citation>
    <scope>NUCLEOTIDE SEQUENCE</scope>
    <source>
        <strain evidence="2">TRa018bII</strain>
    </source>
</reference>